<evidence type="ECO:0000313" key="2">
    <source>
        <dbReference type="Proteomes" id="UP000251960"/>
    </source>
</evidence>
<gene>
    <name evidence="1" type="ORF">Zm00014a_002053</name>
</gene>
<comment type="caution">
    <text evidence="1">The sequence shown here is derived from an EMBL/GenBank/DDBJ whole genome shotgun (WGS) entry which is preliminary data.</text>
</comment>
<dbReference type="EMBL" id="NCVQ01000002">
    <property type="protein sequence ID" value="PWZ44564.1"/>
    <property type="molecule type" value="Genomic_DNA"/>
</dbReference>
<organism evidence="1 2">
    <name type="scientific">Zea mays</name>
    <name type="common">Maize</name>
    <dbReference type="NCBI Taxonomy" id="4577"/>
    <lineage>
        <taxon>Eukaryota</taxon>
        <taxon>Viridiplantae</taxon>
        <taxon>Streptophyta</taxon>
        <taxon>Embryophyta</taxon>
        <taxon>Tracheophyta</taxon>
        <taxon>Spermatophyta</taxon>
        <taxon>Magnoliopsida</taxon>
        <taxon>Liliopsida</taxon>
        <taxon>Poales</taxon>
        <taxon>Poaceae</taxon>
        <taxon>PACMAD clade</taxon>
        <taxon>Panicoideae</taxon>
        <taxon>Andropogonodae</taxon>
        <taxon>Andropogoneae</taxon>
        <taxon>Tripsacinae</taxon>
        <taxon>Zea</taxon>
    </lineage>
</organism>
<evidence type="ECO:0000313" key="1">
    <source>
        <dbReference type="EMBL" id="PWZ44564.1"/>
    </source>
</evidence>
<proteinExistence type="predicted"/>
<dbReference type="AlphaFoldDB" id="A0A3L6G7J9"/>
<dbReference type="ExpressionAtlas" id="A0A3L6G7J9">
    <property type="expression patterns" value="baseline and differential"/>
</dbReference>
<dbReference type="Proteomes" id="UP000251960">
    <property type="component" value="Chromosome 10"/>
</dbReference>
<sequence>MYTLKEKGIDMVIASRSPTSDIAKVFEDKLELQPMFVAQGSYLTKADKWVQIKAKQDEDKFAARLHFFSGNSVKPKSSKSPSKKIEMARSLNLIGAPWKNKTLRSDEHKTVVHSEVILCVEIYKKTYAFVKS</sequence>
<protein>
    <submittedName>
        <fullName evidence="1">Uncharacterized protein</fullName>
    </submittedName>
</protein>
<reference evidence="1 2" key="1">
    <citation type="journal article" date="2018" name="Nat. Genet.">
        <title>Extensive intraspecific gene order and gene structural variations between Mo17 and other maize genomes.</title>
        <authorList>
            <person name="Sun S."/>
            <person name="Zhou Y."/>
            <person name="Chen J."/>
            <person name="Shi J."/>
            <person name="Zhao H."/>
            <person name="Zhao H."/>
            <person name="Song W."/>
            <person name="Zhang M."/>
            <person name="Cui Y."/>
            <person name="Dong X."/>
            <person name="Liu H."/>
            <person name="Ma X."/>
            <person name="Jiao Y."/>
            <person name="Wang B."/>
            <person name="Wei X."/>
            <person name="Stein J.C."/>
            <person name="Glaubitz J.C."/>
            <person name="Lu F."/>
            <person name="Yu G."/>
            <person name="Liang C."/>
            <person name="Fengler K."/>
            <person name="Li B."/>
            <person name="Rafalski A."/>
            <person name="Schnable P.S."/>
            <person name="Ware D.H."/>
            <person name="Buckler E.S."/>
            <person name="Lai J."/>
        </authorList>
    </citation>
    <scope>NUCLEOTIDE SEQUENCE [LARGE SCALE GENOMIC DNA]</scope>
    <source>
        <strain evidence="2">cv. Missouri 17</strain>
        <tissue evidence="1">Seedling</tissue>
    </source>
</reference>
<accession>A0A3L6G7J9</accession>
<name>A0A3L6G7J9_MAIZE</name>